<evidence type="ECO:0000256" key="1">
    <source>
        <dbReference type="SAM" id="MobiDB-lite"/>
    </source>
</evidence>
<dbReference type="STRING" id="68775.A0A5C3M109"/>
<accession>A0A5C3M109</accession>
<feature type="transmembrane region" description="Helical" evidence="2">
    <location>
        <begin position="194"/>
        <end position="214"/>
    </location>
</feature>
<gene>
    <name evidence="3" type="ORF">BDQ12DRAFT_630303</name>
</gene>
<reference evidence="3 4" key="1">
    <citation type="journal article" date="2019" name="Nat. Ecol. Evol.">
        <title>Megaphylogeny resolves global patterns of mushroom evolution.</title>
        <authorList>
            <person name="Varga T."/>
            <person name="Krizsan K."/>
            <person name="Foldi C."/>
            <person name="Dima B."/>
            <person name="Sanchez-Garcia M."/>
            <person name="Sanchez-Ramirez S."/>
            <person name="Szollosi G.J."/>
            <person name="Szarkandi J.G."/>
            <person name="Papp V."/>
            <person name="Albert L."/>
            <person name="Andreopoulos W."/>
            <person name="Angelini C."/>
            <person name="Antonin V."/>
            <person name="Barry K.W."/>
            <person name="Bougher N.L."/>
            <person name="Buchanan P."/>
            <person name="Buyck B."/>
            <person name="Bense V."/>
            <person name="Catcheside P."/>
            <person name="Chovatia M."/>
            <person name="Cooper J."/>
            <person name="Damon W."/>
            <person name="Desjardin D."/>
            <person name="Finy P."/>
            <person name="Geml J."/>
            <person name="Haridas S."/>
            <person name="Hughes K."/>
            <person name="Justo A."/>
            <person name="Karasinski D."/>
            <person name="Kautmanova I."/>
            <person name="Kiss B."/>
            <person name="Kocsube S."/>
            <person name="Kotiranta H."/>
            <person name="LaButti K.M."/>
            <person name="Lechner B.E."/>
            <person name="Liimatainen K."/>
            <person name="Lipzen A."/>
            <person name="Lukacs Z."/>
            <person name="Mihaltcheva S."/>
            <person name="Morgado L.N."/>
            <person name="Niskanen T."/>
            <person name="Noordeloos M.E."/>
            <person name="Ohm R.A."/>
            <person name="Ortiz-Santana B."/>
            <person name="Ovrebo C."/>
            <person name="Racz N."/>
            <person name="Riley R."/>
            <person name="Savchenko A."/>
            <person name="Shiryaev A."/>
            <person name="Soop K."/>
            <person name="Spirin V."/>
            <person name="Szebenyi C."/>
            <person name="Tomsovsky M."/>
            <person name="Tulloss R.E."/>
            <person name="Uehling J."/>
            <person name="Grigoriev I.V."/>
            <person name="Vagvolgyi C."/>
            <person name="Papp T."/>
            <person name="Martin F.M."/>
            <person name="Miettinen O."/>
            <person name="Hibbett D.S."/>
            <person name="Nagy L.G."/>
        </authorList>
    </citation>
    <scope>NUCLEOTIDE SEQUENCE [LARGE SCALE GENOMIC DNA]</scope>
    <source>
        <strain evidence="3 4">CBS 166.37</strain>
    </source>
</reference>
<feature type="compositionally biased region" description="Polar residues" evidence="1">
    <location>
        <begin position="62"/>
        <end position="72"/>
    </location>
</feature>
<organism evidence="3 4">
    <name type="scientific">Crucibulum laeve</name>
    <dbReference type="NCBI Taxonomy" id="68775"/>
    <lineage>
        <taxon>Eukaryota</taxon>
        <taxon>Fungi</taxon>
        <taxon>Dikarya</taxon>
        <taxon>Basidiomycota</taxon>
        <taxon>Agaricomycotina</taxon>
        <taxon>Agaricomycetes</taxon>
        <taxon>Agaricomycetidae</taxon>
        <taxon>Agaricales</taxon>
        <taxon>Agaricineae</taxon>
        <taxon>Nidulariaceae</taxon>
        <taxon>Crucibulum</taxon>
    </lineage>
</organism>
<sequence>MDSDRKSTVSSFYGARKTSLDALNSDFSQLPPGAASVRPRERDDSSSFFNPDRQSMDALNGGRTTPGYNRNSFFPGAREEPLKGGRDEEEQTDAWDVYADFNNAGPKYSTAFTQNNQGYHQLAPSTPKGDDASTTGPVEMVTVPALGAEWKREELHDMTKGARKQKKAESRREFWKQWNRGERGLCGRYFTRKVFVFFLFGLCVAIALVLAFTIPRVPSFAFNDKLPISNATGDWKDAVPTVFSRIPANFSFPASASIQVNTNDNYLPITFKHIRAQVFDLETSRLVGTGDMGKQTLPAKSFPEIMIPLNFTYIASNDTDQTWLNWYNSCKNKILVQDGKRDALQFRLVLDFDILGLTTTHSASTQISDAACPIELPSTI</sequence>
<dbReference type="AlphaFoldDB" id="A0A5C3M109"/>
<evidence type="ECO:0000256" key="2">
    <source>
        <dbReference type="SAM" id="Phobius"/>
    </source>
</evidence>
<evidence type="ECO:0008006" key="5">
    <source>
        <dbReference type="Google" id="ProtNLM"/>
    </source>
</evidence>
<keyword evidence="2" id="KW-0472">Membrane</keyword>
<proteinExistence type="predicted"/>
<evidence type="ECO:0000313" key="4">
    <source>
        <dbReference type="Proteomes" id="UP000308652"/>
    </source>
</evidence>
<protein>
    <recommendedName>
        <fullName evidence="5">Late embryogenesis abundant protein LEA-2 subgroup domain-containing protein</fullName>
    </recommendedName>
</protein>
<dbReference type="Proteomes" id="UP000308652">
    <property type="component" value="Unassembled WGS sequence"/>
</dbReference>
<evidence type="ECO:0000313" key="3">
    <source>
        <dbReference type="EMBL" id="TFK39099.1"/>
    </source>
</evidence>
<keyword evidence="4" id="KW-1185">Reference proteome</keyword>
<dbReference type="OrthoDB" id="5582002at2759"/>
<keyword evidence="2" id="KW-0812">Transmembrane</keyword>
<dbReference type="EMBL" id="ML213601">
    <property type="protein sequence ID" value="TFK39099.1"/>
    <property type="molecule type" value="Genomic_DNA"/>
</dbReference>
<name>A0A5C3M109_9AGAR</name>
<feature type="compositionally biased region" description="Basic and acidic residues" evidence="1">
    <location>
        <begin position="77"/>
        <end position="86"/>
    </location>
</feature>
<keyword evidence="2" id="KW-1133">Transmembrane helix</keyword>
<feature type="region of interest" description="Disordered" evidence="1">
    <location>
        <begin position="21"/>
        <end position="87"/>
    </location>
</feature>